<dbReference type="RefSeq" id="WP_018635863.1">
    <property type="nucleotide sequence ID" value="NZ_MBLM01000123.1"/>
</dbReference>
<comment type="caution">
    <text evidence="2">The sequence shown here is derived from an EMBL/GenBank/DDBJ whole genome shotgun (WGS) entry which is preliminary data.</text>
</comment>
<dbReference type="InterPro" id="IPR012675">
    <property type="entry name" value="Beta-grasp_dom_sf"/>
</dbReference>
<dbReference type="Gene3D" id="3.10.20.30">
    <property type="match status" value="1"/>
</dbReference>
<gene>
    <name evidence="2" type="ORF">CC117_20320</name>
</gene>
<keyword evidence="3" id="KW-1185">Reference proteome</keyword>
<dbReference type="Proteomes" id="UP000179627">
    <property type="component" value="Unassembled WGS sequence"/>
</dbReference>
<dbReference type="AlphaFoldDB" id="A0A1S1QK38"/>
<sequence>MVDRPTGVGSGPAPEPTAPSAGSAASAGPPRARIVVNGEARDIPAGLALPDLLTQLGLRPGSVVVELRGAALTPSEAGSVRLADGDTLEIVRAVAGG</sequence>
<dbReference type="SUPFAM" id="SSF54285">
    <property type="entry name" value="MoaD/ThiS"/>
    <property type="match status" value="1"/>
</dbReference>
<dbReference type="InterPro" id="IPR010035">
    <property type="entry name" value="Thi_S"/>
</dbReference>
<dbReference type="InterPro" id="IPR016155">
    <property type="entry name" value="Mopterin_synth/thiamin_S_b"/>
</dbReference>
<evidence type="ECO:0000313" key="3">
    <source>
        <dbReference type="Proteomes" id="UP000179627"/>
    </source>
</evidence>
<dbReference type="Pfam" id="PF02597">
    <property type="entry name" value="ThiS"/>
    <property type="match status" value="1"/>
</dbReference>
<name>A0A1S1QK38_9ACTN</name>
<dbReference type="PANTHER" id="PTHR34472:SF1">
    <property type="entry name" value="SULFUR CARRIER PROTEIN THIS"/>
    <property type="match status" value="1"/>
</dbReference>
<evidence type="ECO:0000256" key="1">
    <source>
        <dbReference type="SAM" id="MobiDB-lite"/>
    </source>
</evidence>
<evidence type="ECO:0000313" key="2">
    <source>
        <dbReference type="EMBL" id="OHV35118.1"/>
    </source>
</evidence>
<dbReference type="NCBIfam" id="TIGR01683">
    <property type="entry name" value="thiS"/>
    <property type="match status" value="1"/>
</dbReference>
<protein>
    <submittedName>
        <fullName evidence="2">Thiamine biosynthesis protein ThiS</fullName>
    </submittedName>
</protein>
<dbReference type="CDD" id="cd00565">
    <property type="entry name" value="Ubl_ThiS"/>
    <property type="match status" value="1"/>
</dbReference>
<accession>A0A1S1QK38</accession>
<dbReference type="OrthoDB" id="3214788at2"/>
<dbReference type="EMBL" id="MBLM01000123">
    <property type="protein sequence ID" value="OHV35118.1"/>
    <property type="molecule type" value="Genomic_DNA"/>
</dbReference>
<organism evidence="2 3">
    <name type="scientific">Parafrankia colletiae</name>
    <dbReference type="NCBI Taxonomy" id="573497"/>
    <lineage>
        <taxon>Bacteria</taxon>
        <taxon>Bacillati</taxon>
        <taxon>Actinomycetota</taxon>
        <taxon>Actinomycetes</taxon>
        <taxon>Frankiales</taxon>
        <taxon>Frankiaceae</taxon>
        <taxon>Parafrankia</taxon>
    </lineage>
</organism>
<proteinExistence type="predicted"/>
<dbReference type="InterPro" id="IPR003749">
    <property type="entry name" value="ThiS/MoaD-like"/>
</dbReference>
<dbReference type="PANTHER" id="PTHR34472">
    <property type="entry name" value="SULFUR CARRIER PROTEIN THIS"/>
    <property type="match status" value="1"/>
</dbReference>
<reference evidence="3" key="1">
    <citation type="submission" date="2016-07" db="EMBL/GenBank/DDBJ databases">
        <title>Sequence Frankia sp. strain CcI1.17.</title>
        <authorList>
            <person name="Ghodhbane-Gtari F."/>
            <person name="Swanson E."/>
            <person name="Gueddou A."/>
            <person name="Morris K."/>
            <person name="Hezbri K."/>
            <person name="Ktari A."/>
            <person name="Nouioui I."/>
            <person name="Abebe-Akele F."/>
            <person name="Simpson S."/>
            <person name="Thomas K."/>
            <person name="Gtari M."/>
            <person name="Tisa L.S."/>
            <person name="Hurst S."/>
        </authorList>
    </citation>
    <scope>NUCLEOTIDE SEQUENCE [LARGE SCALE GENOMIC DNA]</scope>
    <source>
        <strain evidence="3">Cc1.17</strain>
    </source>
</reference>
<feature type="compositionally biased region" description="Low complexity" evidence="1">
    <location>
        <begin position="18"/>
        <end position="30"/>
    </location>
</feature>
<feature type="region of interest" description="Disordered" evidence="1">
    <location>
        <begin position="1"/>
        <end position="32"/>
    </location>
</feature>